<sequence length="258" mass="28981">MAASILKEIYCDPEEIEWVDLEQAETINGFSINSPEETPQPETDAAAGTPEQPRQQVARISPNAPEAAPPAPHAADAAETAVLSGTTPLMEEQPGSPEPELWSAQKTRFLTSTYKEWNTLVGKKEERRYHHYHHHYRERNDGSSSSESSPEEGDDDQFLPRNVEAAAAANYCQQQQQQRQHHYYQAAAGGRRSREETHWSVLASGRFRHVRAEEQYRGNGQFDRFARCSSPHTRHHRVDEDNDGTIGRPPPSSRSAAA</sequence>
<organism evidence="1 2">
    <name type="scientific">Hyalomma asiaticum</name>
    <name type="common">Tick</name>
    <dbReference type="NCBI Taxonomy" id="266040"/>
    <lineage>
        <taxon>Eukaryota</taxon>
        <taxon>Metazoa</taxon>
        <taxon>Ecdysozoa</taxon>
        <taxon>Arthropoda</taxon>
        <taxon>Chelicerata</taxon>
        <taxon>Arachnida</taxon>
        <taxon>Acari</taxon>
        <taxon>Parasitiformes</taxon>
        <taxon>Ixodida</taxon>
        <taxon>Ixodoidea</taxon>
        <taxon>Ixodidae</taxon>
        <taxon>Hyalomminae</taxon>
        <taxon>Hyalomma</taxon>
    </lineage>
</organism>
<reference evidence="1" key="1">
    <citation type="submission" date="2020-05" db="EMBL/GenBank/DDBJ databases">
        <title>Large-scale comparative analyses of tick genomes elucidate their genetic diversity and vector capacities.</title>
        <authorList>
            <person name="Jia N."/>
            <person name="Wang J."/>
            <person name="Shi W."/>
            <person name="Du L."/>
            <person name="Sun Y."/>
            <person name="Zhan W."/>
            <person name="Jiang J."/>
            <person name="Wang Q."/>
            <person name="Zhang B."/>
            <person name="Ji P."/>
            <person name="Sakyi L.B."/>
            <person name="Cui X."/>
            <person name="Yuan T."/>
            <person name="Jiang B."/>
            <person name="Yang W."/>
            <person name="Lam T.T.-Y."/>
            <person name="Chang Q."/>
            <person name="Ding S."/>
            <person name="Wang X."/>
            <person name="Zhu J."/>
            <person name="Ruan X."/>
            <person name="Zhao L."/>
            <person name="Wei J."/>
            <person name="Que T."/>
            <person name="Du C."/>
            <person name="Cheng J."/>
            <person name="Dai P."/>
            <person name="Han X."/>
            <person name="Huang E."/>
            <person name="Gao Y."/>
            <person name="Liu J."/>
            <person name="Shao H."/>
            <person name="Ye R."/>
            <person name="Li L."/>
            <person name="Wei W."/>
            <person name="Wang X."/>
            <person name="Wang C."/>
            <person name="Yang T."/>
            <person name="Huo Q."/>
            <person name="Li W."/>
            <person name="Guo W."/>
            <person name="Chen H."/>
            <person name="Zhou L."/>
            <person name="Ni X."/>
            <person name="Tian J."/>
            <person name="Zhou Y."/>
            <person name="Sheng Y."/>
            <person name="Liu T."/>
            <person name="Pan Y."/>
            <person name="Xia L."/>
            <person name="Li J."/>
            <person name="Zhao F."/>
            <person name="Cao W."/>
        </authorList>
    </citation>
    <scope>NUCLEOTIDE SEQUENCE</scope>
    <source>
        <strain evidence="1">Hyas-2018</strain>
    </source>
</reference>
<keyword evidence="2" id="KW-1185">Reference proteome</keyword>
<gene>
    <name evidence="1" type="ORF">HPB50_008436</name>
</gene>
<dbReference type="Proteomes" id="UP000821845">
    <property type="component" value="Chromosome 10"/>
</dbReference>
<protein>
    <submittedName>
        <fullName evidence="1">Uncharacterized protein</fullName>
    </submittedName>
</protein>
<accession>A0ACB7T8M8</accession>
<evidence type="ECO:0000313" key="1">
    <source>
        <dbReference type="EMBL" id="KAH6942611.1"/>
    </source>
</evidence>
<name>A0ACB7T8M8_HYAAI</name>
<dbReference type="EMBL" id="CM023490">
    <property type="protein sequence ID" value="KAH6942611.1"/>
    <property type="molecule type" value="Genomic_DNA"/>
</dbReference>
<proteinExistence type="predicted"/>
<evidence type="ECO:0000313" key="2">
    <source>
        <dbReference type="Proteomes" id="UP000821845"/>
    </source>
</evidence>
<comment type="caution">
    <text evidence="1">The sequence shown here is derived from an EMBL/GenBank/DDBJ whole genome shotgun (WGS) entry which is preliminary data.</text>
</comment>